<proteinExistence type="inferred from homology"/>
<evidence type="ECO:0000256" key="1">
    <source>
        <dbReference type="ARBA" id="ARBA00007448"/>
    </source>
</evidence>
<protein>
    <submittedName>
        <fullName evidence="7">p-loop containing nucleoside triphosphate hydrolase protein</fullName>
    </submittedName>
</protein>
<dbReference type="InterPro" id="IPR027417">
    <property type="entry name" value="P-loop_NTPase"/>
</dbReference>
<keyword evidence="7" id="KW-0378">Hydrolase</keyword>
<dbReference type="GO" id="GO:0016887">
    <property type="term" value="F:ATP hydrolysis activity"/>
    <property type="evidence" value="ECO:0007669"/>
    <property type="project" value="InterPro"/>
</dbReference>
<organism evidence="7 8">
    <name type="scientific">Schizopora paradoxa</name>
    <dbReference type="NCBI Taxonomy" id="27342"/>
    <lineage>
        <taxon>Eukaryota</taxon>
        <taxon>Fungi</taxon>
        <taxon>Dikarya</taxon>
        <taxon>Basidiomycota</taxon>
        <taxon>Agaricomycotina</taxon>
        <taxon>Agaricomycetes</taxon>
        <taxon>Hymenochaetales</taxon>
        <taxon>Schizoporaceae</taxon>
        <taxon>Schizopora</taxon>
    </lineage>
</organism>
<dbReference type="OrthoDB" id="10251412at2759"/>
<dbReference type="InterPro" id="IPR003593">
    <property type="entry name" value="AAA+_ATPase"/>
</dbReference>
<dbReference type="InterPro" id="IPR003959">
    <property type="entry name" value="ATPase_AAA_core"/>
</dbReference>
<evidence type="ECO:0000256" key="2">
    <source>
        <dbReference type="ARBA" id="ARBA00022741"/>
    </source>
</evidence>
<dbReference type="EMBL" id="KQ085903">
    <property type="protein sequence ID" value="KLO17576.1"/>
    <property type="molecule type" value="Genomic_DNA"/>
</dbReference>
<sequence length="439" mass="49759">MRTRLHNSKRSILHDLVMAAREEYLKSTTSKVTVHIADRYGSWVKAVTKNRRALNTLILPEGIKEKLISDAREFLASEEWYTWAGVPHRRGYLLYGEPGTGKSSTIHALASELGLEIYYVQLSSQGMDDHCLGRLIADTPSRCILLLEDIDCAFATRDEDEDEEPEVDMFGNPVPSPYTPMRTDVTLSGLLNVLDSVTSEEGRITFATTNHIEKLDPALIRAGRMDVKIEYKLATRSQISKTFLRFFEHRFVPVNGTNVPSIIVVKDDDDSSSSDDETLPPPTDEEIQALAESFGERIPEGTFALAQVQGYLLTKKLDARKAVADAEGWVTEQLEEKKRIQELKDKRKQKKKERMERAKEMRLAMEREAKEKEEKGEKEMEGEDEKAENADEPADIVASDAEPKDEEVVTEDERIDECYMYEPEERSQSPILISPPESA</sequence>
<dbReference type="InterPro" id="IPR050747">
    <property type="entry name" value="Mitochondrial_chaperone_BCS1"/>
</dbReference>
<feature type="compositionally biased region" description="Basic and acidic residues" evidence="5">
    <location>
        <begin position="366"/>
        <end position="379"/>
    </location>
</feature>
<gene>
    <name evidence="7" type="ORF">SCHPADRAFT_821187</name>
</gene>
<evidence type="ECO:0000259" key="6">
    <source>
        <dbReference type="SMART" id="SM00382"/>
    </source>
</evidence>
<dbReference type="STRING" id="27342.A0A0H2SKH8"/>
<dbReference type="Proteomes" id="UP000053477">
    <property type="component" value="Unassembled WGS sequence"/>
</dbReference>
<feature type="domain" description="AAA+ ATPase" evidence="6">
    <location>
        <begin position="88"/>
        <end position="235"/>
    </location>
</feature>
<dbReference type="SUPFAM" id="SSF52540">
    <property type="entry name" value="P-loop containing nucleoside triphosphate hydrolases"/>
    <property type="match status" value="1"/>
</dbReference>
<comment type="similarity">
    <text evidence="1">Belongs to the AAA ATPase family. BCS1 subfamily.</text>
</comment>
<dbReference type="GO" id="GO:0005524">
    <property type="term" value="F:ATP binding"/>
    <property type="evidence" value="ECO:0007669"/>
    <property type="project" value="UniProtKB-KW"/>
</dbReference>
<dbReference type="Pfam" id="PF25426">
    <property type="entry name" value="AAA_lid_BCS1"/>
    <property type="match status" value="1"/>
</dbReference>
<dbReference type="AlphaFoldDB" id="A0A0H2SKH8"/>
<evidence type="ECO:0000313" key="8">
    <source>
        <dbReference type="Proteomes" id="UP000053477"/>
    </source>
</evidence>
<accession>A0A0H2SKH8</accession>
<dbReference type="Pfam" id="PF00004">
    <property type="entry name" value="AAA"/>
    <property type="match status" value="1"/>
</dbReference>
<name>A0A0H2SKH8_9AGAM</name>
<dbReference type="InParanoid" id="A0A0H2SKH8"/>
<reference evidence="7 8" key="1">
    <citation type="submission" date="2015-04" db="EMBL/GenBank/DDBJ databases">
        <title>Complete genome sequence of Schizopora paradoxa KUC8140, a cosmopolitan wood degrader in East Asia.</title>
        <authorList>
            <consortium name="DOE Joint Genome Institute"/>
            <person name="Min B."/>
            <person name="Park H."/>
            <person name="Jang Y."/>
            <person name="Kim J.-J."/>
            <person name="Kim K.H."/>
            <person name="Pangilinan J."/>
            <person name="Lipzen A."/>
            <person name="Riley R."/>
            <person name="Grigoriev I.V."/>
            <person name="Spatafora J.W."/>
            <person name="Choi I.-G."/>
        </authorList>
    </citation>
    <scope>NUCLEOTIDE SEQUENCE [LARGE SCALE GENOMIC DNA]</scope>
    <source>
        <strain evidence="7 8">KUC8140</strain>
    </source>
</reference>
<dbReference type="SMART" id="SM00382">
    <property type="entry name" value="AAA"/>
    <property type="match status" value="1"/>
</dbReference>
<feature type="compositionally biased region" description="Acidic residues" evidence="5">
    <location>
        <begin position="380"/>
        <end position="394"/>
    </location>
</feature>
<evidence type="ECO:0000256" key="3">
    <source>
        <dbReference type="ARBA" id="ARBA00022840"/>
    </source>
</evidence>
<evidence type="ECO:0000256" key="5">
    <source>
        <dbReference type="SAM" id="MobiDB-lite"/>
    </source>
</evidence>
<dbReference type="InterPro" id="IPR057495">
    <property type="entry name" value="AAA_lid_BCS1"/>
</dbReference>
<keyword evidence="2 4" id="KW-0547">Nucleotide-binding</keyword>
<evidence type="ECO:0000313" key="7">
    <source>
        <dbReference type="EMBL" id="KLO17576.1"/>
    </source>
</evidence>
<dbReference type="PROSITE" id="PS00674">
    <property type="entry name" value="AAA"/>
    <property type="match status" value="1"/>
</dbReference>
<feature type="compositionally biased region" description="Acidic residues" evidence="5">
    <location>
        <begin position="403"/>
        <end position="415"/>
    </location>
</feature>
<dbReference type="InterPro" id="IPR003960">
    <property type="entry name" value="ATPase_AAA_CS"/>
</dbReference>
<dbReference type="Gene3D" id="3.40.50.300">
    <property type="entry name" value="P-loop containing nucleotide triphosphate hydrolases"/>
    <property type="match status" value="1"/>
</dbReference>
<feature type="region of interest" description="Disordered" evidence="5">
    <location>
        <begin position="366"/>
        <end position="439"/>
    </location>
</feature>
<evidence type="ECO:0000256" key="4">
    <source>
        <dbReference type="RuleBase" id="RU003651"/>
    </source>
</evidence>
<keyword evidence="8" id="KW-1185">Reference proteome</keyword>
<keyword evidence="3 4" id="KW-0067">ATP-binding</keyword>
<dbReference type="PANTHER" id="PTHR23070">
    <property type="entry name" value="BCS1 AAA-TYPE ATPASE"/>
    <property type="match status" value="1"/>
</dbReference>